<evidence type="ECO:0000256" key="5">
    <source>
        <dbReference type="ARBA" id="ARBA00023242"/>
    </source>
</evidence>
<dbReference type="KEGG" id="nhe:NECHADRAFT_52428"/>
<organism evidence="8 9">
    <name type="scientific">Fusarium vanettenii (strain ATCC MYA-4622 / CBS 123669 / FGSC 9596 / NRRL 45880 / 77-13-4)</name>
    <name type="common">Fusarium solani subsp. pisi</name>
    <dbReference type="NCBI Taxonomy" id="660122"/>
    <lineage>
        <taxon>Eukaryota</taxon>
        <taxon>Fungi</taxon>
        <taxon>Dikarya</taxon>
        <taxon>Ascomycota</taxon>
        <taxon>Pezizomycotina</taxon>
        <taxon>Sordariomycetes</taxon>
        <taxon>Hypocreomycetidae</taxon>
        <taxon>Hypocreales</taxon>
        <taxon>Nectriaceae</taxon>
        <taxon>Fusarium</taxon>
        <taxon>Fusarium solani species complex</taxon>
        <taxon>Fusarium vanettenii</taxon>
    </lineage>
</organism>
<dbReference type="InterPro" id="IPR036864">
    <property type="entry name" value="Zn2-C6_fun-type_DNA-bd_sf"/>
</dbReference>
<dbReference type="GO" id="GO:0000981">
    <property type="term" value="F:DNA-binding transcription factor activity, RNA polymerase II-specific"/>
    <property type="evidence" value="ECO:0007669"/>
    <property type="project" value="InterPro"/>
</dbReference>
<feature type="compositionally biased region" description="Basic residues" evidence="6">
    <location>
        <begin position="51"/>
        <end position="60"/>
    </location>
</feature>
<dbReference type="RefSeq" id="XP_003041285.1">
    <property type="nucleotide sequence ID" value="XM_003041239.1"/>
</dbReference>
<dbReference type="GO" id="GO:0000976">
    <property type="term" value="F:transcription cis-regulatory region binding"/>
    <property type="evidence" value="ECO:0007669"/>
    <property type="project" value="TreeGrafter"/>
</dbReference>
<evidence type="ECO:0000313" key="8">
    <source>
        <dbReference type="EMBL" id="EEU35572.1"/>
    </source>
</evidence>
<dbReference type="eggNOG" id="ENOG502SITX">
    <property type="taxonomic scope" value="Eukaryota"/>
</dbReference>
<evidence type="ECO:0000256" key="2">
    <source>
        <dbReference type="ARBA" id="ARBA00023015"/>
    </source>
</evidence>
<dbReference type="CDD" id="cd00067">
    <property type="entry name" value="GAL4"/>
    <property type="match status" value="1"/>
</dbReference>
<keyword evidence="4" id="KW-0804">Transcription</keyword>
<name>C7ZK41_FUSV7</name>
<dbReference type="Proteomes" id="UP000005206">
    <property type="component" value="Chromosome 11"/>
</dbReference>
<dbReference type="SMART" id="SM00066">
    <property type="entry name" value="GAL4"/>
    <property type="match status" value="1"/>
</dbReference>
<dbReference type="PANTHER" id="PTHR31845:SF10">
    <property type="entry name" value="ZN(II)2CYS6 TRANSCRIPTION FACTOR (EUROFUNG)"/>
    <property type="match status" value="1"/>
</dbReference>
<evidence type="ECO:0000256" key="1">
    <source>
        <dbReference type="ARBA" id="ARBA00004123"/>
    </source>
</evidence>
<evidence type="ECO:0000256" key="6">
    <source>
        <dbReference type="SAM" id="MobiDB-lite"/>
    </source>
</evidence>
<dbReference type="InterPro" id="IPR051089">
    <property type="entry name" value="prtT"/>
</dbReference>
<evidence type="ECO:0000256" key="3">
    <source>
        <dbReference type="ARBA" id="ARBA00023125"/>
    </source>
</evidence>
<dbReference type="InterPro" id="IPR001138">
    <property type="entry name" value="Zn2Cys6_DnaBD"/>
</dbReference>
<dbReference type="AlphaFoldDB" id="C7ZK41"/>
<gene>
    <name evidence="8" type="ORF">NECHADRAFT_52428</name>
</gene>
<dbReference type="Gene3D" id="4.10.240.10">
    <property type="entry name" value="Zn(2)-C6 fungal-type DNA-binding domain"/>
    <property type="match status" value="1"/>
</dbReference>
<dbReference type="PANTHER" id="PTHR31845">
    <property type="entry name" value="FINGER DOMAIN PROTEIN, PUTATIVE-RELATED"/>
    <property type="match status" value="1"/>
</dbReference>
<dbReference type="InParanoid" id="C7ZK41"/>
<keyword evidence="3" id="KW-0238">DNA-binding</keyword>
<comment type="subcellular location">
    <subcellularLocation>
        <location evidence="1">Nucleus</location>
    </subcellularLocation>
</comment>
<feature type="domain" description="Zn(2)-C6 fungal-type" evidence="7">
    <location>
        <begin position="16"/>
        <end position="48"/>
    </location>
</feature>
<dbReference type="OrthoDB" id="5217604at2759"/>
<dbReference type="VEuPathDB" id="FungiDB:NECHADRAFT_52428"/>
<dbReference type="PROSITE" id="PS50048">
    <property type="entry name" value="ZN2_CY6_FUNGAL_2"/>
    <property type="match status" value="1"/>
</dbReference>
<keyword evidence="2" id="KW-0805">Transcription regulation</keyword>
<evidence type="ECO:0000256" key="4">
    <source>
        <dbReference type="ARBA" id="ARBA00023163"/>
    </source>
</evidence>
<keyword evidence="5" id="KW-0539">Nucleus</keyword>
<keyword evidence="9" id="KW-1185">Reference proteome</keyword>
<protein>
    <recommendedName>
        <fullName evidence="7">Zn(2)-C6 fungal-type domain-containing protein</fullName>
    </recommendedName>
</protein>
<dbReference type="HOGENOM" id="CLU_006524_12_0_1"/>
<dbReference type="GO" id="GO:0005634">
    <property type="term" value="C:nucleus"/>
    <property type="evidence" value="ECO:0007669"/>
    <property type="project" value="UniProtKB-SubCell"/>
</dbReference>
<dbReference type="GeneID" id="9675997"/>
<reference evidence="8 9" key="1">
    <citation type="journal article" date="2009" name="PLoS Genet.">
        <title>The genome of Nectria haematococca: contribution of supernumerary chromosomes to gene expansion.</title>
        <authorList>
            <person name="Coleman J.J."/>
            <person name="Rounsley S.D."/>
            <person name="Rodriguez-Carres M."/>
            <person name="Kuo A."/>
            <person name="Wasmann C.C."/>
            <person name="Grimwood J."/>
            <person name="Schmutz J."/>
            <person name="Taga M."/>
            <person name="White G.J."/>
            <person name="Zhou S."/>
            <person name="Schwartz D.C."/>
            <person name="Freitag M."/>
            <person name="Ma L.J."/>
            <person name="Danchin E.G."/>
            <person name="Henrissat B."/>
            <person name="Coutinho P.M."/>
            <person name="Nelson D.R."/>
            <person name="Straney D."/>
            <person name="Napoli C.A."/>
            <person name="Barker B.M."/>
            <person name="Gribskov M."/>
            <person name="Rep M."/>
            <person name="Kroken S."/>
            <person name="Molnar I."/>
            <person name="Rensing C."/>
            <person name="Kennell J.C."/>
            <person name="Zamora J."/>
            <person name="Farman M.L."/>
            <person name="Selker E.U."/>
            <person name="Salamov A."/>
            <person name="Shapiro H."/>
            <person name="Pangilinan J."/>
            <person name="Lindquist E."/>
            <person name="Lamers C."/>
            <person name="Grigoriev I.V."/>
            <person name="Geiser D.M."/>
            <person name="Covert S.F."/>
            <person name="Temporini E."/>
            <person name="Vanetten H.D."/>
        </authorList>
    </citation>
    <scope>NUCLEOTIDE SEQUENCE [LARGE SCALE GENOMIC DNA]</scope>
    <source>
        <strain evidence="9">ATCC MYA-4622 / CBS 123669 / FGSC 9596 / NRRL 45880 / 77-13-4</strain>
    </source>
</reference>
<evidence type="ECO:0000313" key="9">
    <source>
        <dbReference type="Proteomes" id="UP000005206"/>
    </source>
</evidence>
<sequence>MSASNGNQASVTLLKTCQTCFNLKIKCDKTQDSDLCDRCLRLGKTCVFNPARRRPRNTSRHRLELRSKSKRNSKSPSNSGASTATATPGDIFNKDASLDPFQRGIISLEDGDKLLHYFQSRMTPYFPFVVFPEDISVGITNSYRPCACLAALAAASHADTNRQKSLGDLFNQVVAAKMISGKFNDLDLLQGLLIHLAWYAAQLWDVGGGKDKDEPDWGPPEMRALAGAYYLSSTSSVVLQKARHMSHSPYISRCCEHLGLLNLHPTDKYLVYIIRVQTLIERVDDIVSKPSAAQDLSPFWEETQRIAQECAEIKATLPFPLSDSPPLLLQLHMLELLLSQSSPRGTPFGLDKFQRNQAPAEGQPPMIDWLSASMSAARSLISVVLVLPHGEEMAMSNMGWIMIYCGLSLAVRLDLIAMRGTMSGSTGHLRRFLDMPHTLRQIVLRLESARDGGKNTAVNLHPFEGLAKRVRRLEVWYQAQAGDYLAVTTTPSPQVVDQSNVVTVDANSMPVANLPGYPDVNAWGGAGWYQGGEFDISTFLFTDPVDMPGNFGIGDRFL</sequence>
<accession>C7ZK41</accession>
<proteinExistence type="predicted"/>
<dbReference type="EMBL" id="GG698937">
    <property type="protein sequence ID" value="EEU35572.1"/>
    <property type="molecule type" value="Genomic_DNA"/>
</dbReference>
<evidence type="ECO:0000259" key="7">
    <source>
        <dbReference type="PROSITE" id="PS50048"/>
    </source>
</evidence>
<dbReference type="GO" id="GO:0008270">
    <property type="term" value="F:zinc ion binding"/>
    <property type="evidence" value="ECO:0007669"/>
    <property type="project" value="InterPro"/>
</dbReference>
<dbReference type="OMA" id="LWHILEW"/>
<feature type="region of interest" description="Disordered" evidence="6">
    <location>
        <begin position="51"/>
        <end position="88"/>
    </location>
</feature>
<dbReference type="SUPFAM" id="SSF57701">
    <property type="entry name" value="Zn2/Cys6 DNA-binding domain"/>
    <property type="match status" value="1"/>
</dbReference>